<evidence type="ECO:0000313" key="2">
    <source>
        <dbReference type="EMBL" id="KAG8539643.1"/>
    </source>
</evidence>
<dbReference type="AlphaFoldDB" id="A0AAV6YUB2"/>
<dbReference type="EMBL" id="WNYA01013739">
    <property type="protein sequence ID" value="KAG8539643.1"/>
    <property type="molecule type" value="Genomic_DNA"/>
</dbReference>
<gene>
    <name evidence="2" type="ORF">GDO81_020598</name>
</gene>
<organism evidence="2 3">
    <name type="scientific">Engystomops pustulosus</name>
    <name type="common">Tungara frog</name>
    <name type="synonym">Physalaemus pustulosus</name>
    <dbReference type="NCBI Taxonomy" id="76066"/>
    <lineage>
        <taxon>Eukaryota</taxon>
        <taxon>Metazoa</taxon>
        <taxon>Chordata</taxon>
        <taxon>Craniata</taxon>
        <taxon>Vertebrata</taxon>
        <taxon>Euteleostomi</taxon>
        <taxon>Amphibia</taxon>
        <taxon>Batrachia</taxon>
        <taxon>Anura</taxon>
        <taxon>Neobatrachia</taxon>
        <taxon>Hyloidea</taxon>
        <taxon>Leptodactylidae</taxon>
        <taxon>Leiuperinae</taxon>
        <taxon>Engystomops</taxon>
    </lineage>
</organism>
<dbReference type="Proteomes" id="UP000824782">
    <property type="component" value="Unassembled WGS sequence"/>
</dbReference>
<reference evidence="2" key="1">
    <citation type="thesis" date="2020" institute="ProQuest LLC" country="789 East Eisenhower Parkway, Ann Arbor, MI, USA">
        <title>Comparative Genomics and Chromosome Evolution.</title>
        <authorList>
            <person name="Mudd A.B."/>
        </authorList>
    </citation>
    <scope>NUCLEOTIDE SEQUENCE</scope>
    <source>
        <strain evidence="2">237g6f4</strain>
        <tissue evidence="2">Blood</tissue>
    </source>
</reference>
<accession>A0AAV6YUB2</accession>
<sequence>MRQCSMIPATAPASMCVVTVEPSGSASYSSSPASAALSSVSGPPAVAAGHPRFTQAPSTRAGSPAAARSFSTASSSMSQSPGCSRPPVWAPERRC</sequence>
<feature type="compositionally biased region" description="Low complexity" evidence="1">
    <location>
        <begin position="63"/>
        <end position="80"/>
    </location>
</feature>
<name>A0AAV6YUB2_ENGPU</name>
<keyword evidence="3" id="KW-1185">Reference proteome</keyword>
<comment type="caution">
    <text evidence="2">The sequence shown here is derived from an EMBL/GenBank/DDBJ whole genome shotgun (WGS) entry which is preliminary data.</text>
</comment>
<feature type="compositionally biased region" description="Low complexity" evidence="1">
    <location>
        <begin position="22"/>
        <end position="49"/>
    </location>
</feature>
<feature type="region of interest" description="Disordered" evidence="1">
    <location>
        <begin position="22"/>
        <end position="95"/>
    </location>
</feature>
<proteinExistence type="predicted"/>
<evidence type="ECO:0000256" key="1">
    <source>
        <dbReference type="SAM" id="MobiDB-lite"/>
    </source>
</evidence>
<evidence type="ECO:0000313" key="3">
    <source>
        <dbReference type="Proteomes" id="UP000824782"/>
    </source>
</evidence>
<protein>
    <recommendedName>
        <fullName evidence="4">Secreted protein</fullName>
    </recommendedName>
</protein>
<evidence type="ECO:0008006" key="4">
    <source>
        <dbReference type="Google" id="ProtNLM"/>
    </source>
</evidence>